<protein>
    <submittedName>
        <fullName evidence="1">Uncharacterized protein</fullName>
    </submittedName>
</protein>
<dbReference type="EMBL" id="ML208289">
    <property type="protein sequence ID" value="TFK72121.1"/>
    <property type="molecule type" value="Genomic_DNA"/>
</dbReference>
<accession>A0ACD3B3E5</accession>
<name>A0ACD3B3E5_9AGAR</name>
<proteinExistence type="predicted"/>
<gene>
    <name evidence="1" type="ORF">BDN72DRAFT_855753</name>
</gene>
<keyword evidence="2" id="KW-1185">Reference proteome</keyword>
<dbReference type="Proteomes" id="UP000308600">
    <property type="component" value="Unassembled WGS sequence"/>
</dbReference>
<organism evidence="1 2">
    <name type="scientific">Pluteus cervinus</name>
    <dbReference type="NCBI Taxonomy" id="181527"/>
    <lineage>
        <taxon>Eukaryota</taxon>
        <taxon>Fungi</taxon>
        <taxon>Dikarya</taxon>
        <taxon>Basidiomycota</taxon>
        <taxon>Agaricomycotina</taxon>
        <taxon>Agaricomycetes</taxon>
        <taxon>Agaricomycetidae</taxon>
        <taxon>Agaricales</taxon>
        <taxon>Pluteineae</taxon>
        <taxon>Pluteaceae</taxon>
        <taxon>Pluteus</taxon>
    </lineage>
</organism>
<reference evidence="1 2" key="1">
    <citation type="journal article" date="2019" name="Nat. Ecol. Evol.">
        <title>Megaphylogeny resolves global patterns of mushroom evolution.</title>
        <authorList>
            <person name="Varga T."/>
            <person name="Krizsan K."/>
            <person name="Foldi C."/>
            <person name="Dima B."/>
            <person name="Sanchez-Garcia M."/>
            <person name="Sanchez-Ramirez S."/>
            <person name="Szollosi G.J."/>
            <person name="Szarkandi J.G."/>
            <person name="Papp V."/>
            <person name="Albert L."/>
            <person name="Andreopoulos W."/>
            <person name="Angelini C."/>
            <person name="Antonin V."/>
            <person name="Barry K.W."/>
            <person name="Bougher N.L."/>
            <person name="Buchanan P."/>
            <person name="Buyck B."/>
            <person name="Bense V."/>
            <person name="Catcheside P."/>
            <person name="Chovatia M."/>
            <person name="Cooper J."/>
            <person name="Damon W."/>
            <person name="Desjardin D."/>
            <person name="Finy P."/>
            <person name="Geml J."/>
            <person name="Haridas S."/>
            <person name="Hughes K."/>
            <person name="Justo A."/>
            <person name="Karasinski D."/>
            <person name="Kautmanova I."/>
            <person name="Kiss B."/>
            <person name="Kocsube S."/>
            <person name="Kotiranta H."/>
            <person name="LaButti K.M."/>
            <person name="Lechner B.E."/>
            <person name="Liimatainen K."/>
            <person name="Lipzen A."/>
            <person name="Lukacs Z."/>
            <person name="Mihaltcheva S."/>
            <person name="Morgado L.N."/>
            <person name="Niskanen T."/>
            <person name="Noordeloos M.E."/>
            <person name="Ohm R.A."/>
            <person name="Ortiz-Santana B."/>
            <person name="Ovrebo C."/>
            <person name="Racz N."/>
            <person name="Riley R."/>
            <person name="Savchenko A."/>
            <person name="Shiryaev A."/>
            <person name="Soop K."/>
            <person name="Spirin V."/>
            <person name="Szebenyi C."/>
            <person name="Tomsovsky M."/>
            <person name="Tulloss R.E."/>
            <person name="Uehling J."/>
            <person name="Grigoriev I.V."/>
            <person name="Vagvolgyi C."/>
            <person name="Papp T."/>
            <person name="Martin F.M."/>
            <person name="Miettinen O."/>
            <person name="Hibbett D.S."/>
            <person name="Nagy L.G."/>
        </authorList>
    </citation>
    <scope>NUCLEOTIDE SEQUENCE [LARGE SCALE GENOMIC DNA]</scope>
    <source>
        <strain evidence="1 2">NL-1719</strain>
    </source>
</reference>
<evidence type="ECO:0000313" key="1">
    <source>
        <dbReference type="EMBL" id="TFK72121.1"/>
    </source>
</evidence>
<sequence length="117" mass="13200">MFSKFFVLLLATLTSSAFADPAVFYCTDVNWSGNCHQSPITVDQEGVCRNLKDDVARFNDAISSFGPDEDLHCTVFKDFDCPTNNLYNYAAIEYPGYADLRTIGWNDVISSYTCYPY</sequence>
<evidence type="ECO:0000313" key="2">
    <source>
        <dbReference type="Proteomes" id="UP000308600"/>
    </source>
</evidence>